<evidence type="ECO:0000256" key="7">
    <source>
        <dbReference type="ARBA" id="ARBA00022837"/>
    </source>
</evidence>
<reference evidence="16 17" key="1">
    <citation type="journal article" date="2023" name="Elife">
        <title>Identification of key yeast species and microbe-microbe interactions impacting larval growth of Drosophila in the wild.</title>
        <authorList>
            <person name="Mure A."/>
            <person name="Sugiura Y."/>
            <person name="Maeda R."/>
            <person name="Honda K."/>
            <person name="Sakurai N."/>
            <person name="Takahashi Y."/>
            <person name="Watada M."/>
            <person name="Katoh T."/>
            <person name="Gotoh A."/>
            <person name="Gotoh Y."/>
            <person name="Taniguchi I."/>
            <person name="Nakamura K."/>
            <person name="Hayashi T."/>
            <person name="Katayama T."/>
            <person name="Uemura T."/>
            <person name="Hattori Y."/>
        </authorList>
    </citation>
    <scope>NUCLEOTIDE SEQUENCE [LARGE SCALE GENOMIC DNA]</scope>
    <source>
        <strain evidence="16 17">PK-24</strain>
    </source>
</reference>
<dbReference type="GO" id="GO:0043490">
    <property type="term" value="P:malate-aspartate shuttle"/>
    <property type="evidence" value="ECO:0007669"/>
    <property type="project" value="TreeGrafter"/>
</dbReference>
<dbReference type="GO" id="GO:0005743">
    <property type="term" value="C:mitochondrial inner membrane"/>
    <property type="evidence" value="ECO:0007669"/>
    <property type="project" value="UniProtKB-SubCell"/>
</dbReference>
<dbReference type="PANTHER" id="PTHR45678:SF9">
    <property type="entry name" value="CALCIUM-BINDING MITOCHONDRIAL CARRIER PROTEIN ARALAR1"/>
    <property type="match status" value="1"/>
</dbReference>
<dbReference type="Pfam" id="PF00153">
    <property type="entry name" value="Mito_carr"/>
    <property type="match status" value="3"/>
</dbReference>
<keyword evidence="3" id="KW-0813">Transport</keyword>
<feature type="repeat" description="Solcar" evidence="14">
    <location>
        <begin position="460"/>
        <end position="554"/>
    </location>
</feature>
<name>A0AAV5R1L3_PICKL</name>
<dbReference type="FunFam" id="1.50.40.10:FF:000004">
    <property type="entry name" value="Calcium-binding mitochondrial carrier protein Aralar1"/>
    <property type="match status" value="1"/>
</dbReference>
<keyword evidence="4 14" id="KW-0812">Transmembrane</keyword>
<dbReference type="InterPro" id="IPR018108">
    <property type="entry name" value="MCP_transmembrane"/>
</dbReference>
<comment type="function">
    <text evidence="11">Calcium-dependent mitochondrial aspartate and glutamate carrier. Transport of glutamate in mitochondria is required for mitochondrial transamination reactions and ornithine synthesis. Plays also a role in malate-aspartate NADH shuttle, which is critical for growth on acetate and fatty acids.</text>
</comment>
<keyword evidence="9" id="KW-0496">Mitochondrion</keyword>
<evidence type="ECO:0000256" key="13">
    <source>
        <dbReference type="ARBA" id="ARBA00082232"/>
    </source>
</evidence>
<dbReference type="AlphaFoldDB" id="A0AAV5R1L3"/>
<evidence type="ECO:0000256" key="2">
    <source>
        <dbReference type="ARBA" id="ARBA00006375"/>
    </source>
</evidence>
<keyword evidence="10 14" id="KW-0472">Membrane</keyword>
<feature type="repeat" description="Solcar" evidence="14">
    <location>
        <begin position="569"/>
        <end position="657"/>
    </location>
</feature>
<dbReference type="EMBL" id="BTGB01000002">
    <property type="protein sequence ID" value="GMM45171.1"/>
    <property type="molecule type" value="Genomic_DNA"/>
</dbReference>
<dbReference type="InterPro" id="IPR023395">
    <property type="entry name" value="MCP_dom_sf"/>
</dbReference>
<organism evidence="16 17">
    <name type="scientific">Pichia kluyveri</name>
    <name type="common">Yeast</name>
    <dbReference type="NCBI Taxonomy" id="36015"/>
    <lineage>
        <taxon>Eukaryota</taxon>
        <taxon>Fungi</taxon>
        <taxon>Dikarya</taxon>
        <taxon>Ascomycota</taxon>
        <taxon>Saccharomycotina</taxon>
        <taxon>Pichiomycetes</taxon>
        <taxon>Pichiales</taxon>
        <taxon>Pichiaceae</taxon>
        <taxon>Pichia</taxon>
    </lineage>
</organism>
<evidence type="ECO:0000256" key="10">
    <source>
        <dbReference type="ARBA" id="ARBA00023136"/>
    </source>
</evidence>
<evidence type="ECO:0000256" key="14">
    <source>
        <dbReference type="PROSITE-ProRule" id="PRU00282"/>
    </source>
</evidence>
<dbReference type="Proteomes" id="UP001378960">
    <property type="component" value="Unassembled WGS sequence"/>
</dbReference>
<feature type="repeat" description="Solcar" evidence="14">
    <location>
        <begin position="364"/>
        <end position="450"/>
    </location>
</feature>
<dbReference type="InterPro" id="IPR051028">
    <property type="entry name" value="Mito_Solute_Carrier"/>
</dbReference>
<keyword evidence="17" id="KW-1185">Reference proteome</keyword>
<gene>
    <name evidence="16" type="ORF">DAPK24_017460</name>
</gene>
<dbReference type="PROSITE" id="PS50920">
    <property type="entry name" value="SOLCAR"/>
    <property type="match status" value="3"/>
</dbReference>
<evidence type="ECO:0000256" key="9">
    <source>
        <dbReference type="ARBA" id="ARBA00023128"/>
    </source>
</evidence>
<evidence type="ECO:0000313" key="17">
    <source>
        <dbReference type="Proteomes" id="UP001378960"/>
    </source>
</evidence>
<comment type="subcellular location">
    <subcellularLocation>
        <location evidence="1">Mitochondrion inner membrane</location>
        <topology evidence="1">Multi-pass membrane protein</topology>
    </subcellularLocation>
</comment>
<dbReference type="PRINTS" id="PR00926">
    <property type="entry name" value="MITOCARRIER"/>
</dbReference>
<dbReference type="PANTHER" id="PTHR45678">
    <property type="entry name" value="MITOCHONDRIAL 2-OXODICARBOXYLATE CARRIER 1-RELATED"/>
    <property type="match status" value="1"/>
</dbReference>
<comment type="caution">
    <text evidence="16">The sequence shown here is derived from an EMBL/GenBank/DDBJ whole genome shotgun (WGS) entry which is preliminary data.</text>
</comment>
<dbReference type="Gene3D" id="1.50.40.10">
    <property type="entry name" value="Mitochondrial carrier domain"/>
    <property type="match status" value="1"/>
</dbReference>
<evidence type="ECO:0000256" key="15">
    <source>
        <dbReference type="SAM" id="Phobius"/>
    </source>
</evidence>
<dbReference type="InterPro" id="IPR002067">
    <property type="entry name" value="MCP"/>
</dbReference>
<evidence type="ECO:0000256" key="11">
    <source>
        <dbReference type="ARBA" id="ARBA00059916"/>
    </source>
</evidence>
<evidence type="ECO:0000256" key="5">
    <source>
        <dbReference type="ARBA" id="ARBA00022737"/>
    </source>
</evidence>
<dbReference type="SUPFAM" id="SSF103506">
    <property type="entry name" value="Mitochondrial carrier"/>
    <property type="match status" value="1"/>
</dbReference>
<evidence type="ECO:0000256" key="8">
    <source>
        <dbReference type="ARBA" id="ARBA00022989"/>
    </source>
</evidence>
<evidence type="ECO:0000256" key="4">
    <source>
        <dbReference type="ARBA" id="ARBA00022692"/>
    </source>
</evidence>
<accession>A0AAV5R1L3</accession>
<keyword evidence="5" id="KW-0677">Repeat</keyword>
<sequence length="727" mass="82141">MDNLFDKYSKFYPDSSSEKVLKQPDFSNLLSSDIFKHNEFVYLSKIASFVSLDIFYILFMISDIDHKGYLKKDEFNKFTNQILLPKDNNNNNLKNSDLDSDINKVLFLICKLYNDPNYTTNSNIYSLNFSIPNSSFLSFVENYNPQDLPFFKSLLNDETIINNINNMNNMNNDVIDFKTFAKLMDNLPQLKFKSSFNQHKNSIDEISPTQLTDIAQNIFYNKLSSSIANHFKQFAYYKYGDSINYNDSLKLIKLLRDLPKLNYLTYEKLSSNDSKFYLTSNSLYNYIQNSSSANSSNHNITNDEVLLYFNWNRFTNDHLKKNPSIDPSELLAILTDDMVIPNDLNSPITATTNTTTNNNFLHIFKSVHSFILGSLAGMIGSSIVYPIDIIKTRMQNQKGNSLYSSYPNCFAKLVKNEGILGLYSGLLPQIIGVAPEKAIKLTLNDLIRSIGCKNSPNGDITLPWEILAGSTAGFFQVAVTNPLEVTKIRLQTQGELIQQSKISNKRTQIIPKNALQIVMELGPKGLYRGVTACLLRDIPFSSIYFPTYANIKKRLFNLDPGKPGKRSNLDPHELLISGALAGMPAAFLTTPCDVIKTRIQSKPIEGIKPYKGILPTFKRILTEEGIRAFYKGGVARVCKSSPQFGFTLAAYEMFQKTLPLSMFYETNNNNSLESKSSSNSSPLSLSNESKRFKLSSSASSADLNPTLLALTHYCKSLEDIENKKNKK</sequence>
<dbReference type="GO" id="GO:0015183">
    <property type="term" value="F:L-aspartate transmembrane transporter activity"/>
    <property type="evidence" value="ECO:0007669"/>
    <property type="project" value="TreeGrafter"/>
</dbReference>
<evidence type="ECO:0000256" key="1">
    <source>
        <dbReference type="ARBA" id="ARBA00004448"/>
    </source>
</evidence>
<evidence type="ECO:0000256" key="6">
    <source>
        <dbReference type="ARBA" id="ARBA00022792"/>
    </source>
</evidence>
<keyword evidence="6" id="KW-0999">Mitochondrion inner membrane</keyword>
<proteinExistence type="inferred from homology"/>
<keyword evidence="7" id="KW-0106">Calcium</keyword>
<comment type="similarity">
    <text evidence="2">Belongs to the mitochondrial carrier (TC 2.A.29) family.</text>
</comment>
<evidence type="ECO:0000256" key="12">
    <source>
        <dbReference type="ARBA" id="ARBA00073787"/>
    </source>
</evidence>
<evidence type="ECO:0000256" key="3">
    <source>
        <dbReference type="ARBA" id="ARBA00022448"/>
    </source>
</evidence>
<keyword evidence="8 15" id="KW-1133">Transmembrane helix</keyword>
<feature type="transmembrane region" description="Helical" evidence="15">
    <location>
        <begin position="40"/>
        <end position="61"/>
    </location>
</feature>
<evidence type="ECO:0000313" key="16">
    <source>
        <dbReference type="EMBL" id="GMM45171.1"/>
    </source>
</evidence>
<dbReference type="GO" id="GO:0005313">
    <property type="term" value="F:L-glutamate transmembrane transporter activity"/>
    <property type="evidence" value="ECO:0007669"/>
    <property type="project" value="TreeGrafter"/>
</dbReference>
<protein>
    <recommendedName>
        <fullName evidence="12">Mitochondrial aspartate-glutamate transporter AGC1</fullName>
    </recommendedName>
    <alternativeName>
        <fullName evidence="13">Aspartate-glutamate carrier 1</fullName>
    </alternativeName>
</protein>